<dbReference type="PANTHER" id="PTHR35010:SF2">
    <property type="entry name" value="BLL4672 PROTEIN"/>
    <property type="match status" value="1"/>
</dbReference>
<dbReference type="CDD" id="cd00093">
    <property type="entry name" value="HTH_XRE"/>
    <property type="match status" value="1"/>
</dbReference>
<dbReference type="SUPFAM" id="SSF47413">
    <property type="entry name" value="lambda repressor-like DNA-binding domains"/>
    <property type="match status" value="1"/>
</dbReference>
<sequence length="286" mass="31754">MSRPAPDTMGLGAFLRSRRDRLTPSQAGITPFPGARRVPGLRKEEVAFLAGLSADYYSRIEQGRQPTLSDDICAALARALRLDETEQTHLRQLAGPGRRGPRHSAPQSPDPGLLRVMAALEHIPTLLLDRFSRVLAWGGPLEAVLGVHLEPGFSFCRWLLLDSAAQTRIDNWEDFARAAVGTLRHQMSRHAPDQQLLALIEDLRTAPDSRLGQWWDELTVADQTSLRKRIAHPRAGLLTFGIETVSPPNQHDQRLVIYTVEPDSRTAQVLPMLQAWGRDEIAASPP</sequence>
<accession>A0A9X1NKI4</accession>
<dbReference type="EMBL" id="JAJOMB010000024">
    <property type="protein sequence ID" value="MCD5315770.1"/>
    <property type="molecule type" value="Genomic_DNA"/>
</dbReference>
<dbReference type="PANTHER" id="PTHR35010">
    <property type="entry name" value="BLL4672 PROTEIN-RELATED"/>
    <property type="match status" value="1"/>
</dbReference>
<dbReference type="GO" id="GO:0003677">
    <property type="term" value="F:DNA binding"/>
    <property type="evidence" value="ECO:0007669"/>
    <property type="project" value="InterPro"/>
</dbReference>
<dbReference type="InterPro" id="IPR041413">
    <property type="entry name" value="MLTR_LBD"/>
</dbReference>
<dbReference type="RefSeq" id="WP_231448590.1">
    <property type="nucleotide sequence ID" value="NZ_JAJOMB010000024.1"/>
</dbReference>
<dbReference type="Gene3D" id="3.30.450.180">
    <property type="match status" value="1"/>
</dbReference>
<dbReference type="AlphaFoldDB" id="A0A9X1NKI4"/>
<dbReference type="Pfam" id="PF13560">
    <property type="entry name" value="HTH_31"/>
    <property type="match status" value="1"/>
</dbReference>
<evidence type="ECO:0000313" key="2">
    <source>
        <dbReference type="EMBL" id="MCD5315770.1"/>
    </source>
</evidence>
<comment type="caution">
    <text evidence="2">The sequence shown here is derived from an EMBL/GenBank/DDBJ whole genome shotgun (WGS) entry which is preliminary data.</text>
</comment>
<dbReference type="SMART" id="SM00530">
    <property type="entry name" value="HTH_XRE"/>
    <property type="match status" value="1"/>
</dbReference>
<dbReference type="Proteomes" id="UP001138997">
    <property type="component" value="Unassembled WGS sequence"/>
</dbReference>
<feature type="domain" description="HTH cro/C1-type" evidence="1">
    <location>
        <begin position="40"/>
        <end position="87"/>
    </location>
</feature>
<dbReference type="PROSITE" id="PS50943">
    <property type="entry name" value="HTH_CROC1"/>
    <property type="match status" value="1"/>
</dbReference>
<dbReference type="Gene3D" id="1.10.260.40">
    <property type="entry name" value="lambda repressor-like DNA-binding domains"/>
    <property type="match status" value="1"/>
</dbReference>
<organism evidence="2 3">
    <name type="scientific">Kineosporia babensis</name>
    <dbReference type="NCBI Taxonomy" id="499548"/>
    <lineage>
        <taxon>Bacteria</taxon>
        <taxon>Bacillati</taxon>
        <taxon>Actinomycetota</taxon>
        <taxon>Actinomycetes</taxon>
        <taxon>Kineosporiales</taxon>
        <taxon>Kineosporiaceae</taxon>
        <taxon>Kineosporia</taxon>
    </lineage>
</organism>
<dbReference type="InterPro" id="IPR010982">
    <property type="entry name" value="Lambda_DNA-bd_dom_sf"/>
</dbReference>
<name>A0A9X1NKI4_9ACTN</name>
<reference evidence="2" key="1">
    <citation type="submission" date="2021-11" db="EMBL/GenBank/DDBJ databases">
        <title>Streptomyces corallinus and Kineosporia corallina sp. nov., two new coral-derived marine actinobacteria.</title>
        <authorList>
            <person name="Buangrab K."/>
            <person name="Sutthacheep M."/>
            <person name="Yeemin T."/>
            <person name="Harunari E."/>
            <person name="Igarashi Y."/>
            <person name="Sripreechasak P."/>
            <person name="Kanchanasin P."/>
            <person name="Tanasupawat S."/>
            <person name="Phongsopitanun W."/>
        </authorList>
    </citation>
    <scope>NUCLEOTIDE SEQUENCE</scope>
    <source>
        <strain evidence="2">JCM 31032</strain>
    </source>
</reference>
<proteinExistence type="predicted"/>
<protein>
    <submittedName>
        <fullName evidence="2">Helix-turn-helix transcriptional regulator</fullName>
    </submittedName>
</protein>
<evidence type="ECO:0000259" key="1">
    <source>
        <dbReference type="PROSITE" id="PS50943"/>
    </source>
</evidence>
<evidence type="ECO:0000313" key="3">
    <source>
        <dbReference type="Proteomes" id="UP001138997"/>
    </source>
</evidence>
<gene>
    <name evidence="2" type="ORF">LR394_33225</name>
</gene>
<dbReference type="Pfam" id="PF17765">
    <property type="entry name" value="MLTR_LBD"/>
    <property type="match status" value="1"/>
</dbReference>
<dbReference type="InterPro" id="IPR001387">
    <property type="entry name" value="Cro/C1-type_HTH"/>
</dbReference>
<keyword evidence="3" id="KW-1185">Reference proteome</keyword>